<feature type="transmembrane region" description="Helical" evidence="1">
    <location>
        <begin position="6"/>
        <end position="29"/>
    </location>
</feature>
<feature type="transmembrane region" description="Helical" evidence="1">
    <location>
        <begin position="63"/>
        <end position="87"/>
    </location>
</feature>
<feature type="transmembrane region" description="Helical" evidence="1">
    <location>
        <begin position="93"/>
        <end position="114"/>
    </location>
</feature>
<gene>
    <name evidence="2" type="ORF">AsAng_0022880</name>
</gene>
<proteinExistence type="predicted"/>
<evidence type="ECO:0000313" key="3">
    <source>
        <dbReference type="Proteomes" id="UP001060919"/>
    </source>
</evidence>
<keyword evidence="1" id="KW-1133">Transmembrane helix</keyword>
<dbReference type="RefSeq" id="WP_264792731.1">
    <property type="nucleotide sequence ID" value="NZ_AP026867.1"/>
</dbReference>
<evidence type="ECO:0000313" key="2">
    <source>
        <dbReference type="EMBL" id="BDS11574.1"/>
    </source>
</evidence>
<keyword evidence="3" id="KW-1185">Reference proteome</keyword>
<dbReference type="EMBL" id="AP026867">
    <property type="protein sequence ID" value="BDS11574.1"/>
    <property type="molecule type" value="Genomic_DNA"/>
</dbReference>
<organism evidence="2 3">
    <name type="scientific">Aureispira anguillae</name>
    <dbReference type="NCBI Taxonomy" id="2864201"/>
    <lineage>
        <taxon>Bacteria</taxon>
        <taxon>Pseudomonadati</taxon>
        <taxon>Bacteroidota</taxon>
        <taxon>Saprospiria</taxon>
        <taxon>Saprospirales</taxon>
        <taxon>Saprospiraceae</taxon>
        <taxon>Aureispira</taxon>
    </lineage>
</organism>
<keyword evidence="1" id="KW-0812">Transmembrane</keyword>
<name>A0A916DR37_9BACT</name>
<protein>
    <submittedName>
        <fullName evidence="2">Uncharacterized protein</fullName>
    </submittedName>
</protein>
<keyword evidence="1" id="KW-0472">Membrane</keyword>
<accession>A0A916DR37</accession>
<evidence type="ECO:0000256" key="1">
    <source>
        <dbReference type="SAM" id="Phobius"/>
    </source>
</evidence>
<sequence length="120" mass="13595">MKNTSINVLSLLFCLLFFLTSPATINAAIEYNPPVKKTKVVQKKHKKRKAASRKKKIKKESRLSPMVVLLLLSVVFITGVVLLIVGLVQMNPVLWITALCLLGAFLLTLFLFLFKKKIRR</sequence>
<dbReference type="AlphaFoldDB" id="A0A916DR37"/>
<dbReference type="Proteomes" id="UP001060919">
    <property type="component" value="Chromosome"/>
</dbReference>
<reference evidence="2" key="1">
    <citation type="submission" date="2022-09" db="EMBL/GenBank/DDBJ databases">
        <title>Aureispira anguillicida sp. nov., isolated from Leptocephalus of Japanese eel Anguilla japonica.</title>
        <authorList>
            <person name="Yuasa K."/>
            <person name="Mekata T."/>
            <person name="Ikunari K."/>
        </authorList>
    </citation>
    <scope>NUCLEOTIDE SEQUENCE</scope>
    <source>
        <strain evidence="2">EL160426</strain>
    </source>
</reference>
<dbReference type="KEGG" id="aup:AsAng_0022880"/>